<accession>A0A2I2KXL7</accession>
<evidence type="ECO:0000256" key="1">
    <source>
        <dbReference type="ARBA" id="ARBA00010062"/>
    </source>
</evidence>
<dbReference type="SUPFAM" id="SSF53822">
    <property type="entry name" value="Periplasmic binding protein-like I"/>
    <property type="match status" value="1"/>
</dbReference>
<dbReference type="AlphaFoldDB" id="A0A2I2KXL7"/>
<dbReference type="PANTHER" id="PTHR47235:SF1">
    <property type="entry name" value="BLR6548 PROTEIN"/>
    <property type="match status" value="1"/>
</dbReference>
<evidence type="ECO:0000256" key="2">
    <source>
        <dbReference type="ARBA" id="ARBA00022729"/>
    </source>
</evidence>
<feature type="domain" description="Leucine-binding protein" evidence="3">
    <location>
        <begin position="35"/>
        <end position="378"/>
    </location>
</feature>
<comment type="similarity">
    <text evidence="1">Belongs to the leucine-binding protein family.</text>
</comment>
<keyword evidence="2" id="KW-0732">Signal</keyword>
<dbReference type="Pfam" id="PF13458">
    <property type="entry name" value="Peripla_BP_6"/>
    <property type="match status" value="1"/>
</dbReference>
<evidence type="ECO:0000313" key="5">
    <source>
        <dbReference type="Proteomes" id="UP000234331"/>
    </source>
</evidence>
<protein>
    <submittedName>
        <fullName evidence="4">ABC-type branched-chain amino acid transport system, periplasmic component</fullName>
    </submittedName>
</protein>
<evidence type="ECO:0000313" key="4">
    <source>
        <dbReference type="EMBL" id="SNQ50408.1"/>
    </source>
</evidence>
<sequence>MLLAVFAGSGSGSEAAGARTSCGGAAGAPGVTAGEIRLGLLYPDSGMVAADFPAVRAGVDARIGAANAAGGVGGRRIAYDWRDDDGTPTANLLGSRELVERRGVFGLLEFTSAAAGGAGYLADRGVPVVGSAMEDVWARYPSMVSVAATTATPIDTYGRVVAERGGHSAVVVRTALSAGVAGAAARVGASLRAAGVGVAADLAYTPGADSPGDLARQVVATGADSVVTLLAPSALPALLRAIRDAGGQPGVVLALDGYDRGLLRAAGVDLAGMLVPVYYRPFEAGGPPTARYLDAMRRYAPQVDDPEQAASLIAYLSTDLFLRGLQAAGPCPTRAGFLAALRGLTRYDAGGLLPPIAVATAQSHPATCYTVLRVDPTGTAFGVDQHDVCARPVTPAL</sequence>
<name>A0A2I2KXL7_9ACTN</name>
<dbReference type="EMBL" id="FZMO01000396">
    <property type="protein sequence ID" value="SNQ50408.1"/>
    <property type="molecule type" value="Genomic_DNA"/>
</dbReference>
<reference evidence="4 5" key="1">
    <citation type="submission" date="2017-06" db="EMBL/GenBank/DDBJ databases">
        <authorList>
            <person name="Kim H.J."/>
            <person name="Triplett B.A."/>
        </authorList>
    </citation>
    <scope>NUCLEOTIDE SEQUENCE [LARGE SCALE GENOMIC DNA]</scope>
    <source>
        <strain evidence="4">FRACA_ARgP5</strain>
    </source>
</reference>
<proteinExistence type="inferred from homology"/>
<dbReference type="InterPro" id="IPR028082">
    <property type="entry name" value="Peripla_BP_I"/>
</dbReference>
<dbReference type="InterPro" id="IPR028081">
    <property type="entry name" value="Leu-bd"/>
</dbReference>
<dbReference type="Gene3D" id="3.40.50.2300">
    <property type="match status" value="2"/>
</dbReference>
<dbReference type="PANTHER" id="PTHR47235">
    <property type="entry name" value="BLR6548 PROTEIN"/>
    <property type="match status" value="1"/>
</dbReference>
<evidence type="ECO:0000259" key="3">
    <source>
        <dbReference type="Pfam" id="PF13458"/>
    </source>
</evidence>
<organism evidence="4 5">
    <name type="scientific">Frankia canadensis</name>
    <dbReference type="NCBI Taxonomy" id="1836972"/>
    <lineage>
        <taxon>Bacteria</taxon>
        <taxon>Bacillati</taxon>
        <taxon>Actinomycetota</taxon>
        <taxon>Actinomycetes</taxon>
        <taxon>Frankiales</taxon>
        <taxon>Frankiaceae</taxon>
        <taxon>Frankia</taxon>
    </lineage>
</organism>
<dbReference type="Proteomes" id="UP000234331">
    <property type="component" value="Unassembled WGS sequence"/>
</dbReference>
<keyword evidence="5" id="KW-1185">Reference proteome</keyword>
<dbReference type="CDD" id="cd06341">
    <property type="entry name" value="PBP1_ABC_ligand_binding-like"/>
    <property type="match status" value="1"/>
</dbReference>
<gene>
    <name evidence="4" type="ORF">FRACA_4550001</name>
</gene>